<gene>
    <name evidence="2" type="ORF">ZOSMA_38G00210</name>
</gene>
<organism evidence="2 3">
    <name type="scientific">Zostera marina</name>
    <name type="common">Eelgrass</name>
    <dbReference type="NCBI Taxonomy" id="29655"/>
    <lineage>
        <taxon>Eukaryota</taxon>
        <taxon>Viridiplantae</taxon>
        <taxon>Streptophyta</taxon>
        <taxon>Embryophyta</taxon>
        <taxon>Tracheophyta</taxon>
        <taxon>Spermatophyta</taxon>
        <taxon>Magnoliopsida</taxon>
        <taxon>Liliopsida</taxon>
        <taxon>Zosteraceae</taxon>
        <taxon>Zostera</taxon>
    </lineage>
</organism>
<sequence length="79" mass="8583">MDTTTAVATSFVGSCSPNTPVISQGLFLKSSRVFLPGRQRKSIAFSTGWLKSESWKHGHGGRNSKFNRNQGGSVKFSPH</sequence>
<dbReference type="AlphaFoldDB" id="A0A0K9P4I6"/>
<evidence type="ECO:0000256" key="1">
    <source>
        <dbReference type="SAM" id="MobiDB-lite"/>
    </source>
</evidence>
<dbReference type="Proteomes" id="UP000036987">
    <property type="component" value="Unassembled WGS sequence"/>
</dbReference>
<keyword evidence="3" id="KW-1185">Reference proteome</keyword>
<protein>
    <submittedName>
        <fullName evidence="2">Uncharacterized protein</fullName>
    </submittedName>
</protein>
<comment type="caution">
    <text evidence="2">The sequence shown here is derived from an EMBL/GenBank/DDBJ whole genome shotgun (WGS) entry which is preliminary data.</text>
</comment>
<reference evidence="3" key="1">
    <citation type="journal article" date="2016" name="Nature">
        <title>The genome of the seagrass Zostera marina reveals angiosperm adaptation to the sea.</title>
        <authorList>
            <person name="Olsen J.L."/>
            <person name="Rouze P."/>
            <person name="Verhelst B."/>
            <person name="Lin Y.-C."/>
            <person name="Bayer T."/>
            <person name="Collen J."/>
            <person name="Dattolo E."/>
            <person name="De Paoli E."/>
            <person name="Dittami S."/>
            <person name="Maumus F."/>
            <person name="Michel G."/>
            <person name="Kersting A."/>
            <person name="Lauritano C."/>
            <person name="Lohaus R."/>
            <person name="Toepel M."/>
            <person name="Tonon T."/>
            <person name="Vanneste K."/>
            <person name="Amirebrahimi M."/>
            <person name="Brakel J."/>
            <person name="Bostroem C."/>
            <person name="Chovatia M."/>
            <person name="Grimwood J."/>
            <person name="Jenkins J.W."/>
            <person name="Jueterbock A."/>
            <person name="Mraz A."/>
            <person name="Stam W.T."/>
            <person name="Tice H."/>
            <person name="Bornberg-Bauer E."/>
            <person name="Green P.J."/>
            <person name="Pearson G.A."/>
            <person name="Procaccini G."/>
            <person name="Duarte C.M."/>
            <person name="Schmutz J."/>
            <person name="Reusch T.B.H."/>
            <person name="Van de Peer Y."/>
        </authorList>
    </citation>
    <scope>NUCLEOTIDE SEQUENCE [LARGE SCALE GENOMIC DNA]</scope>
    <source>
        <strain evidence="3">cv. Finnish</strain>
    </source>
</reference>
<accession>A0A0K9P4I6</accession>
<evidence type="ECO:0000313" key="2">
    <source>
        <dbReference type="EMBL" id="KMZ63914.1"/>
    </source>
</evidence>
<proteinExistence type="predicted"/>
<feature type="region of interest" description="Disordered" evidence="1">
    <location>
        <begin position="53"/>
        <end position="79"/>
    </location>
</feature>
<evidence type="ECO:0000313" key="3">
    <source>
        <dbReference type="Proteomes" id="UP000036987"/>
    </source>
</evidence>
<dbReference type="EMBL" id="LFYR01001193">
    <property type="protein sequence ID" value="KMZ63914.1"/>
    <property type="molecule type" value="Genomic_DNA"/>
</dbReference>
<name>A0A0K9P4I6_ZOSMR</name>